<sequence length="1145" mass="128726">MADTERSPSAHAIRDLSSDRPRRSPTLATAHSSEGTSTTFNSDKFENDALASTQNIDLDDDNSHYLPKFEQKIRATAQKMGQWSPPQPAQHVPTSVVNRNFQDFDENYPNNNFDESEESIEIGRGLGHTPSRANRSSARLNSDIMFDDSSFNADTPPPRSRPTPKSSLRREAVRNASGNASKMADAHKKPSARDKNSPRQRPEETSREIRGSRFGRNVSGSDTEGWTHKAIGTPRTLANGTAQSFMLPDLPNLTELVSGNFKDGTPIFSRSGKPATRFSSTPSAPFSQPNFVPLSGVAVPEDEKAILAALQLMRDKFEQLTVEKEEADRRIEEYEDEAVKLRAQLVARHNFRRSDSALGSTDGEDGSAKTKWQIEKTQLETSIQSLQNRLERADRKTTFADIATKRITQERDSLVTQLGVAFYNAEEVRTENETLRNENRLLQDQVTDLQAEKDELIAENEALRDHLDQSHDRHEGETEKWTKKEAALNRKATTTDRLIYQENQTLREELVRARRQQEDAARKTARAEDKARREAEKKARVEHAKLEQENEILKQELQQAQAAREAEIKRWASKQADMKSRIEQREETLHQLQSTVPQSEVNDELRQQNEDLRAQLARLNAENQGTPKTELRQRLAEVTEQGQDGTQRWAKKESRLREQLNMAREAVNINRQLGELRNNGQSAKLSSKSKRQSAGQTEAVVDDSILEQVESEVQKAKTSRAANQSRSRSKSQSRHLSRPEASHNLRQSSAPAAPPRPAVEDESDASTTDLSFDPAVIAGAERTLPLKSRRPAPTVPQDTGDTTFLSFIDGDEIARLRKKLEEEYVANRNRRNATASGAIQPDDLTSRSRGTRNLTRRTSQKDLTGRSQASSRARSHSRARNLIDDLLDLNSDQSLSDDDLADCRQDTVRSNVSRTSHTSRRRQSTGFTEMTSAFILPDITMKEPAANAKADSALEEVPAHDSKHCSVCRRIVNSDSLDIDNIQAPIPIPVSIRTAADADVTLRPTQGPVHALSLILKQLNDELVHLKLNLHVAEEELRLHDPSLGKRARKLLHERVDVVNRAMNAKSDQIYALYDVVEAHKAEIEKLSGEEALPEEVERTLESIRVERREDDNTKGREKKVYFGVNEDDLESEAPWAGVSDSEEY</sequence>
<evidence type="ECO:0000259" key="6">
    <source>
        <dbReference type="Pfam" id="PF06657"/>
    </source>
</evidence>
<evidence type="ECO:0008006" key="10">
    <source>
        <dbReference type="Google" id="ProtNLM"/>
    </source>
</evidence>
<feature type="compositionally biased region" description="Basic and acidic residues" evidence="5">
    <location>
        <begin position="184"/>
        <end position="211"/>
    </location>
</feature>
<proteinExistence type="predicted"/>
<evidence type="ECO:0000313" key="9">
    <source>
        <dbReference type="Proteomes" id="UP000490939"/>
    </source>
</evidence>
<feature type="compositionally biased region" description="Polar residues" evidence="5">
    <location>
        <begin position="26"/>
        <end position="42"/>
    </location>
</feature>
<feature type="region of interest" description="Disordered" evidence="5">
    <location>
        <begin position="907"/>
        <end position="926"/>
    </location>
</feature>
<feature type="region of interest" description="Disordered" evidence="5">
    <location>
        <begin position="1107"/>
        <end position="1126"/>
    </location>
</feature>
<feature type="region of interest" description="Disordered" evidence="5">
    <location>
        <begin position="831"/>
        <end position="877"/>
    </location>
</feature>
<organism evidence="8 9">
    <name type="scientific">Venturia inaequalis</name>
    <name type="common">Apple scab fungus</name>
    <dbReference type="NCBI Taxonomy" id="5025"/>
    <lineage>
        <taxon>Eukaryota</taxon>
        <taxon>Fungi</taxon>
        <taxon>Dikarya</taxon>
        <taxon>Ascomycota</taxon>
        <taxon>Pezizomycotina</taxon>
        <taxon>Dothideomycetes</taxon>
        <taxon>Pleosporomycetidae</taxon>
        <taxon>Venturiales</taxon>
        <taxon>Venturiaceae</taxon>
        <taxon>Venturia</taxon>
    </lineage>
</organism>
<dbReference type="InterPro" id="IPR024957">
    <property type="entry name" value="Cep57_MT-bd_dom"/>
</dbReference>
<protein>
    <recommendedName>
        <fullName evidence="10">Cep57 centrosome microtubule-binding domain-containing protein</fullName>
    </recommendedName>
</protein>
<feature type="compositionally biased region" description="Polar residues" evidence="5">
    <location>
        <begin position="678"/>
        <end position="696"/>
    </location>
</feature>
<comment type="subcellular location">
    <subcellularLocation>
        <location evidence="1">Cytoplasm</location>
        <location evidence="1">Cytoskeleton</location>
        <location evidence="1">Microtubule organizing center</location>
    </subcellularLocation>
</comment>
<dbReference type="GO" id="GO:0008017">
    <property type="term" value="F:microtubule binding"/>
    <property type="evidence" value="ECO:0007669"/>
    <property type="project" value="InterPro"/>
</dbReference>
<dbReference type="PANTHER" id="PTHR19336:SF9">
    <property type="entry name" value="SPINDLE POLE BODY PROTEIN PPC89"/>
    <property type="match status" value="1"/>
</dbReference>
<feature type="region of interest" description="Disordered" evidence="5">
    <location>
        <begin position="1"/>
        <end position="46"/>
    </location>
</feature>
<feature type="compositionally biased region" description="Basic residues" evidence="5">
    <location>
        <begin position="727"/>
        <end position="736"/>
    </location>
</feature>
<feature type="coiled-coil region" evidence="4">
    <location>
        <begin position="369"/>
        <end position="396"/>
    </location>
</feature>
<accession>A0A8H3UQ53</accession>
<dbReference type="GO" id="GO:0005815">
    <property type="term" value="C:microtubule organizing center"/>
    <property type="evidence" value="ECO:0007669"/>
    <property type="project" value="UniProtKB-SubCell"/>
</dbReference>
<evidence type="ECO:0000256" key="2">
    <source>
        <dbReference type="ARBA" id="ARBA00022490"/>
    </source>
</evidence>
<keyword evidence="2" id="KW-0963">Cytoplasm</keyword>
<feature type="compositionally biased region" description="Basic and acidic residues" evidence="5">
    <location>
        <begin position="1"/>
        <end position="22"/>
    </location>
</feature>
<feature type="region of interest" description="Disordered" evidence="5">
    <location>
        <begin position="146"/>
        <end position="231"/>
    </location>
</feature>
<dbReference type="Proteomes" id="UP000490939">
    <property type="component" value="Unassembled WGS sequence"/>
</dbReference>
<keyword evidence="4" id="KW-0175">Coiled coil</keyword>
<feature type="region of interest" description="Disordered" evidence="5">
    <location>
        <begin position="671"/>
        <end position="804"/>
    </location>
</feature>
<evidence type="ECO:0000256" key="4">
    <source>
        <dbReference type="SAM" id="Coils"/>
    </source>
</evidence>
<keyword evidence="9" id="KW-1185">Reference proteome</keyword>
<dbReference type="AlphaFoldDB" id="A0A8H3UQ53"/>
<evidence type="ECO:0000259" key="7">
    <source>
        <dbReference type="Pfam" id="PF14197"/>
    </source>
</evidence>
<dbReference type="Pfam" id="PF06657">
    <property type="entry name" value="Cep57_MT_bd"/>
    <property type="match status" value="1"/>
</dbReference>
<feature type="region of interest" description="Disordered" evidence="5">
    <location>
        <begin position="516"/>
        <end position="543"/>
    </location>
</feature>
<evidence type="ECO:0000313" key="8">
    <source>
        <dbReference type="EMBL" id="KAE9973710.1"/>
    </source>
</evidence>
<feature type="compositionally biased region" description="Polar residues" evidence="5">
    <location>
        <begin position="847"/>
        <end position="857"/>
    </location>
</feature>
<keyword evidence="3" id="KW-0206">Cytoskeleton</keyword>
<dbReference type="Pfam" id="PF14197">
    <property type="entry name" value="Cep57_CLD_2"/>
    <property type="match status" value="1"/>
</dbReference>
<evidence type="ECO:0000256" key="1">
    <source>
        <dbReference type="ARBA" id="ARBA00004267"/>
    </source>
</evidence>
<evidence type="ECO:0000256" key="5">
    <source>
        <dbReference type="SAM" id="MobiDB-lite"/>
    </source>
</evidence>
<dbReference type="InterPro" id="IPR025925">
    <property type="entry name" value="PPC89_CLD"/>
</dbReference>
<dbReference type="EMBL" id="WNWR01000583">
    <property type="protein sequence ID" value="KAE9973710.1"/>
    <property type="molecule type" value="Genomic_DNA"/>
</dbReference>
<gene>
    <name evidence="8" type="ORF">EG327_009002</name>
</gene>
<reference evidence="8 9" key="1">
    <citation type="submission" date="2019-07" db="EMBL/GenBank/DDBJ databases">
        <title>Venturia inaequalis Genome Resource.</title>
        <authorList>
            <person name="Lichtner F.J."/>
        </authorList>
    </citation>
    <scope>NUCLEOTIDE SEQUENCE [LARGE SCALE GENOMIC DNA]</scope>
    <source>
        <strain evidence="8 9">DMI_063113</strain>
    </source>
</reference>
<dbReference type="PANTHER" id="PTHR19336">
    <property type="entry name" value="UNCHARACTERIZED DUF1167"/>
    <property type="match status" value="1"/>
</dbReference>
<name>A0A8H3UQ53_VENIN</name>
<evidence type="ECO:0000256" key="3">
    <source>
        <dbReference type="ARBA" id="ARBA00023212"/>
    </source>
</evidence>
<feature type="coiled-coil region" evidence="4">
    <location>
        <begin position="425"/>
        <end position="473"/>
    </location>
</feature>
<feature type="domain" description="PPC89 centrosome localisation" evidence="7">
    <location>
        <begin position="379"/>
        <end position="444"/>
    </location>
</feature>
<feature type="domain" description="Cep57 centrosome microtubule-binding" evidence="6">
    <location>
        <begin position="1001"/>
        <end position="1076"/>
    </location>
</feature>
<feature type="compositionally biased region" description="Basic and acidic residues" evidence="5">
    <location>
        <begin position="1107"/>
        <end position="1121"/>
    </location>
</feature>
<comment type="caution">
    <text evidence="8">The sequence shown here is derived from an EMBL/GenBank/DDBJ whole genome shotgun (WGS) entry which is preliminary data.</text>
</comment>
<feature type="coiled-coil region" evidence="4">
    <location>
        <begin position="310"/>
        <end position="344"/>
    </location>
</feature>
<dbReference type="InterPro" id="IPR051756">
    <property type="entry name" value="Centrosomal_MT-associated"/>
</dbReference>